<dbReference type="EMBL" id="PJZK01000015">
    <property type="protein sequence ID" value="PLR47326.1"/>
    <property type="molecule type" value="Genomic_DNA"/>
</dbReference>
<evidence type="ECO:0000256" key="1">
    <source>
        <dbReference type="ARBA" id="ARBA00022679"/>
    </source>
</evidence>
<keyword evidence="3" id="KW-0067">ATP-binding</keyword>
<organism evidence="7 8">
    <name type="scientific">Chimaeribacter arupi</name>
    <dbReference type="NCBI Taxonomy" id="2060066"/>
    <lineage>
        <taxon>Bacteria</taxon>
        <taxon>Pseudomonadati</taxon>
        <taxon>Pseudomonadota</taxon>
        <taxon>Gammaproteobacteria</taxon>
        <taxon>Enterobacterales</taxon>
        <taxon>Yersiniaceae</taxon>
        <taxon>Chimaeribacter</taxon>
    </lineage>
</organism>
<dbReference type="InterPro" id="IPR036662">
    <property type="entry name" value="PTS_EIIA_man-typ_sf"/>
</dbReference>
<dbReference type="PANTHER" id="PTHR32071">
    <property type="entry name" value="TRANSCRIPTIONAL REGULATORY PROTEIN"/>
    <property type="match status" value="1"/>
</dbReference>
<dbReference type="CDD" id="cd00133">
    <property type="entry name" value="PTS_IIB"/>
    <property type="match status" value="1"/>
</dbReference>
<dbReference type="SUPFAM" id="SSF53062">
    <property type="entry name" value="PTS system fructose IIA component-like"/>
    <property type="match status" value="1"/>
</dbReference>
<dbReference type="Gene3D" id="3.40.50.510">
    <property type="entry name" value="Phosphotransferase system, mannose-type IIA component"/>
    <property type="match status" value="1"/>
</dbReference>
<evidence type="ECO:0000259" key="4">
    <source>
        <dbReference type="PROSITE" id="PS50045"/>
    </source>
</evidence>
<dbReference type="InterPro" id="IPR027417">
    <property type="entry name" value="P-loop_NTPase"/>
</dbReference>
<dbReference type="Pfam" id="PF00874">
    <property type="entry name" value="PRD"/>
    <property type="match status" value="1"/>
</dbReference>
<dbReference type="InterPro" id="IPR036634">
    <property type="entry name" value="PRD_sf"/>
</dbReference>
<dbReference type="Proteomes" id="UP000234626">
    <property type="component" value="Unassembled WGS sequence"/>
</dbReference>
<gene>
    <name evidence="7" type="ORF">CYR34_14320</name>
</gene>
<accession>A0A2N5EKS6</accession>
<dbReference type="PROSITE" id="PS00675">
    <property type="entry name" value="SIGMA54_INTERACT_1"/>
    <property type="match status" value="1"/>
</dbReference>
<dbReference type="SMART" id="SM00382">
    <property type="entry name" value="AAA"/>
    <property type="match status" value="1"/>
</dbReference>
<dbReference type="GO" id="GO:0016740">
    <property type="term" value="F:transferase activity"/>
    <property type="evidence" value="ECO:0007669"/>
    <property type="project" value="UniProtKB-KW"/>
</dbReference>
<evidence type="ECO:0000256" key="2">
    <source>
        <dbReference type="ARBA" id="ARBA00022741"/>
    </source>
</evidence>
<dbReference type="SUPFAM" id="SSF63520">
    <property type="entry name" value="PTS-regulatory domain, PRD"/>
    <property type="match status" value="1"/>
</dbReference>
<dbReference type="GO" id="GO:0016020">
    <property type="term" value="C:membrane"/>
    <property type="evidence" value="ECO:0007669"/>
    <property type="project" value="InterPro"/>
</dbReference>
<dbReference type="InterPro" id="IPR025662">
    <property type="entry name" value="Sigma_54_int_dom_ATP-bd_1"/>
</dbReference>
<dbReference type="PROSITE" id="PS51096">
    <property type="entry name" value="PTS_EIIA_TYPE_4"/>
    <property type="match status" value="1"/>
</dbReference>
<protein>
    <submittedName>
        <fullName evidence="7">PRD domain-containing protein</fullName>
    </submittedName>
</protein>
<name>A0A2N5EKS6_9GAMM</name>
<comment type="caution">
    <text evidence="7">The sequence shown here is derived from an EMBL/GenBank/DDBJ whole genome shotgun (WGS) entry which is preliminary data.</text>
</comment>
<keyword evidence="1" id="KW-0808">Transferase</keyword>
<evidence type="ECO:0000259" key="5">
    <source>
        <dbReference type="PROSITE" id="PS51096"/>
    </source>
</evidence>
<dbReference type="OrthoDB" id="9771372at2"/>
<proteinExistence type="predicted"/>
<dbReference type="Gene3D" id="3.40.50.300">
    <property type="entry name" value="P-loop containing nucleotide triphosphate hydrolases"/>
    <property type="match status" value="1"/>
</dbReference>
<dbReference type="GO" id="GO:0005524">
    <property type="term" value="F:ATP binding"/>
    <property type="evidence" value="ECO:0007669"/>
    <property type="project" value="UniProtKB-KW"/>
</dbReference>
<dbReference type="InterPro" id="IPR004701">
    <property type="entry name" value="PTS_EIIA_man-typ"/>
</dbReference>
<dbReference type="GO" id="GO:0006355">
    <property type="term" value="P:regulation of DNA-templated transcription"/>
    <property type="evidence" value="ECO:0007669"/>
    <property type="project" value="InterPro"/>
</dbReference>
<feature type="domain" description="PTS EIIA type-4" evidence="5">
    <location>
        <begin position="509"/>
        <end position="638"/>
    </location>
</feature>
<dbReference type="Pfam" id="PF03610">
    <property type="entry name" value="EIIA-man"/>
    <property type="match status" value="1"/>
</dbReference>
<dbReference type="GO" id="GO:0009401">
    <property type="term" value="P:phosphoenolpyruvate-dependent sugar phosphotransferase system"/>
    <property type="evidence" value="ECO:0007669"/>
    <property type="project" value="InterPro"/>
</dbReference>
<keyword evidence="2" id="KW-0547">Nucleotide-binding</keyword>
<dbReference type="RefSeq" id="WP_072932347.1">
    <property type="nucleotide sequence ID" value="NZ_PJZI01000017.1"/>
</dbReference>
<feature type="domain" description="PRD" evidence="6">
    <location>
        <begin position="762"/>
        <end position="867"/>
    </location>
</feature>
<dbReference type="Gene3D" id="1.10.1790.10">
    <property type="entry name" value="PRD domain"/>
    <property type="match status" value="1"/>
</dbReference>
<dbReference type="InterPro" id="IPR002078">
    <property type="entry name" value="Sigma_54_int"/>
</dbReference>
<feature type="domain" description="Sigma-54 factor interaction" evidence="4">
    <location>
        <begin position="89"/>
        <end position="323"/>
    </location>
</feature>
<reference evidence="7 8" key="1">
    <citation type="submission" date="2017-12" db="EMBL/GenBank/DDBJ databases">
        <title>Characterization of six clinical isolates of Enterochimera gen. nov., a novel genus of the Yersiniaciae family and the three species Enterochimera arupensis sp. nov., Enterochimera coloradensis sp. nov, and Enterochimera californica sp. nov.</title>
        <authorList>
            <person name="Rossi A."/>
            <person name="Fisher M."/>
        </authorList>
    </citation>
    <scope>NUCLEOTIDE SEQUENCE [LARGE SCALE GENOMIC DNA]</scope>
    <source>
        <strain evidence="7 8">2016Iso1</strain>
    </source>
</reference>
<evidence type="ECO:0000313" key="7">
    <source>
        <dbReference type="EMBL" id="PLR47326.1"/>
    </source>
</evidence>
<evidence type="ECO:0000259" key="6">
    <source>
        <dbReference type="PROSITE" id="PS51372"/>
    </source>
</evidence>
<evidence type="ECO:0000313" key="8">
    <source>
        <dbReference type="Proteomes" id="UP000234626"/>
    </source>
</evidence>
<dbReference type="SUPFAM" id="SSF52540">
    <property type="entry name" value="P-loop containing nucleoside triphosphate hydrolases"/>
    <property type="match status" value="1"/>
</dbReference>
<dbReference type="PROSITE" id="PS50045">
    <property type="entry name" value="SIGMA54_INTERACT_4"/>
    <property type="match status" value="1"/>
</dbReference>
<dbReference type="PANTHER" id="PTHR32071:SF38">
    <property type="entry name" value="PSP OPERON TRANSCRIPTIONAL ACTIVATOR"/>
    <property type="match status" value="1"/>
</dbReference>
<keyword evidence="8" id="KW-1185">Reference proteome</keyword>
<evidence type="ECO:0000256" key="3">
    <source>
        <dbReference type="ARBA" id="ARBA00022840"/>
    </source>
</evidence>
<dbReference type="InterPro" id="IPR011608">
    <property type="entry name" value="PRD"/>
</dbReference>
<dbReference type="CDD" id="cd00009">
    <property type="entry name" value="AAA"/>
    <property type="match status" value="1"/>
</dbReference>
<sequence>MALSAKEKLFHKILTHYAESPTGFTAPDCADFMQVNRSVISHYLNRLCDDGRLSKENTRPVRFFVQRNGAPTSPPSRLVSKMADAFMHLIGAQGSLADAVALCRSAVDYPGDGLPILLSGESGVGKSHLASLIYQYALERGVIAADKPFVELNCADYANNPELLSATLFGYTRGAFTGADRDKRGAFDDADGGFLFLDEVHRLSAENQEKLFLFMDKGYFYRLGDNRTRHPASLRFIFATTENIETVLLNTFRRRIPVRVMLPNFISRPLTERIAQVNLFLRQEAISLRRDIHLDNQLMHQLVSSPVRGNIGELKNQIKVMCASAWSDNREADVITLHGTHPAGETLVVSAGKQASGPDIHALLPKAMHDDVVFREFCHSGNIMLLNRKIEHLLTTVNGVVSQETLYSGYLWQNTMHAVNELENLTGVPCGQEIRKAIWLCVTYALHTPIHAEQVDELQTIADYVSGKARLLAEECMSLLAKHVVNTPLPLLLPLLSCTFHSLAREDSPIQGIIVSHGRSTASSIAGIANQLTGGYYFKAFDMPNATSTREIIDLLIAHLSRLKQGAGLIILVDMGSLKEIYEEIKLHLHGELLVINNVSTAMALDIAAKIQDKLPMEAIIEGAKGAYDVETRYYAGMLPGNKIIISCISGEGISRKLKDIVQRYLVQEEIDILTMEYDDLKWKIARADLALNGTRLIITTTDMETGYIPLISVEQLIKEKTQVLKRDYFNGLLMEGGLEPMVDEVVKLFTVEGVASRLNFLNPVVIIDEVEAVIKQYEAFYKIHFESYLRINLFMHIALMIERVMVNNGVRHREEAELTLDQQAFVAVHDTFFQALNRKYNITLPLTEVLMIYEIMEPWIAADPSN</sequence>
<dbReference type="InterPro" id="IPR003593">
    <property type="entry name" value="AAA+_ATPase"/>
</dbReference>
<dbReference type="PROSITE" id="PS51372">
    <property type="entry name" value="PRD_2"/>
    <property type="match status" value="1"/>
</dbReference>
<dbReference type="Pfam" id="PF00158">
    <property type="entry name" value="Sigma54_activat"/>
    <property type="match status" value="1"/>
</dbReference>
<dbReference type="AlphaFoldDB" id="A0A2N5EKS6"/>